<organism evidence="2 3">
    <name type="scientific">Escherichia coli</name>
    <dbReference type="NCBI Taxonomy" id="562"/>
    <lineage>
        <taxon>Bacteria</taxon>
        <taxon>Pseudomonadati</taxon>
        <taxon>Pseudomonadota</taxon>
        <taxon>Gammaproteobacteria</taxon>
        <taxon>Enterobacterales</taxon>
        <taxon>Enterobacteriaceae</taxon>
        <taxon>Escherichia</taxon>
    </lineage>
</organism>
<sequence>MIEKSTTPPDATTYPHKIELCCTNVQLERHFLRGATQKYKRPNASAFRQEKRITADDAPLPPRFSPLGFQFVSSSQHSGSLAGCG</sequence>
<evidence type="ECO:0000313" key="3">
    <source>
        <dbReference type="Proteomes" id="UP000188967"/>
    </source>
</evidence>
<proteinExistence type="predicted"/>
<dbReference type="AlphaFoldDB" id="A0A1M3RY01"/>
<dbReference type="EMBL" id="MTPS01000086">
    <property type="protein sequence ID" value="ONG35769.1"/>
    <property type="molecule type" value="Genomic_DNA"/>
</dbReference>
<accession>A0A1M3RY01</accession>
<dbReference type="EMBL" id="CP031546">
    <property type="protein sequence ID" value="AXO05003.1"/>
    <property type="molecule type" value="Genomic_DNA"/>
</dbReference>
<dbReference type="Proteomes" id="UP000188967">
    <property type="component" value="Unassembled WGS sequence"/>
</dbReference>
<dbReference type="Proteomes" id="UP000256244">
    <property type="component" value="Chromosome"/>
</dbReference>
<accession>A0A2A2XQR7</accession>
<evidence type="ECO:0000313" key="1">
    <source>
        <dbReference type="EMBL" id="AXO05003.1"/>
    </source>
</evidence>
<gene>
    <name evidence="2" type="ORF">BXT93_06395</name>
    <name evidence="1" type="ORF">DS732_00715</name>
</gene>
<evidence type="ECO:0000313" key="2">
    <source>
        <dbReference type="EMBL" id="ONG35769.1"/>
    </source>
</evidence>
<evidence type="ECO:0000313" key="4">
    <source>
        <dbReference type="Proteomes" id="UP000256244"/>
    </source>
</evidence>
<name>A0A1M3RY01_ECOLX</name>
<reference evidence="2 3" key="1">
    <citation type="submission" date="2017-01" db="EMBL/GenBank/DDBJ databases">
        <title>Draft genome sequence of an E. coli strain isolated from human, in Amazon, Brazil.</title>
        <authorList>
            <person name="Moura Q."/>
            <person name="Fernandes M.R."/>
            <person name="Cerdeira L."/>
            <person name="Vianello M."/>
            <person name="Souza T.A."/>
            <person name="Ienne S."/>
            <person name="Lincopan N."/>
        </authorList>
    </citation>
    <scope>NUCLEOTIDE SEQUENCE [LARGE SCALE GENOMIC DNA]</scope>
    <source>
        <strain evidence="2 3">ICBEcBL-II-13</strain>
    </source>
</reference>
<protein>
    <submittedName>
        <fullName evidence="2">Uncharacterized protein</fullName>
    </submittedName>
</protein>
<reference evidence="1 4" key="2">
    <citation type="submission" date="2018-08" db="EMBL/GenBank/DDBJ databases">
        <title>Complete genome sequencing and genomic characterization of five Escherichia coli strains co-producing MCR-1 and ESBLs from different origins in China.</title>
        <authorList>
            <person name="Bai L."/>
        </authorList>
    </citation>
    <scope>NUCLEOTIDE SEQUENCE [LARGE SCALE GENOMIC DNA]</scope>
    <source>
        <strain evidence="4">cq9</strain>
        <strain evidence="1">Cq9</strain>
    </source>
</reference>